<proteinExistence type="predicted"/>
<gene>
    <name evidence="1" type="ORF">MANY_08340</name>
</gene>
<organism evidence="1 2">
    <name type="scientific">Mycolicibacterium anyangense</name>
    <dbReference type="NCBI Taxonomy" id="1431246"/>
    <lineage>
        <taxon>Bacteria</taxon>
        <taxon>Bacillati</taxon>
        <taxon>Actinomycetota</taxon>
        <taxon>Actinomycetes</taxon>
        <taxon>Mycobacteriales</taxon>
        <taxon>Mycobacteriaceae</taxon>
        <taxon>Mycolicibacterium</taxon>
    </lineage>
</organism>
<name>A0A6N4W5V9_9MYCO</name>
<dbReference type="KEGG" id="many:MANY_08340"/>
<evidence type="ECO:0000313" key="1">
    <source>
        <dbReference type="EMBL" id="BBZ75497.1"/>
    </source>
</evidence>
<dbReference type="AlphaFoldDB" id="A0A6N4W5V9"/>
<dbReference type="Proteomes" id="UP000467249">
    <property type="component" value="Chromosome"/>
</dbReference>
<dbReference type="RefSeq" id="WP_163803091.1">
    <property type="nucleotide sequence ID" value="NZ_AP022620.1"/>
</dbReference>
<dbReference type="EMBL" id="AP022620">
    <property type="protein sequence ID" value="BBZ75497.1"/>
    <property type="molecule type" value="Genomic_DNA"/>
</dbReference>
<reference evidence="1 2" key="1">
    <citation type="journal article" date="2019" name="Emerg. Microbes Infect.">
        <title>Comprehensive subspecies identification of 175 nontuberculous mycobacteria species based on 7547 genomic profiles.</title>
        <authorList>
            <person name="Matsumoto Y."/>
            <person name="Kinjo T."/>
            <person name="Motooka D."/>
            <person name="Nabeya D."/>
            <person name="Jung N."/>
            <person name="Uechi K."/>
            <person name="Horii T."/>
            <person name="Iida T."/>
            <person name="Fujita J."/>
            <person name="Nakamura S."/>
        </authorList>
    </citation>
    <scope>NUCLEOTIDE SEQUENCE [LARGE SCALE GENOMIC DNA]</scope>
    <source>
        <strain evidence="1 2">JCM 30275</strain>
    </source>
</reference>
<protein>
    <submittedName>
        <fullName evidence="1">Uncharacterized protein</fullName>
    </submittedName>
</protein>
<sequence length="225" mass="23537">MAATAAQLPRPELFGIASCKVGTDILDFEIGWDEAERDIAWAEAVLRPTGLGSEDVAVVTLPNWEGLWFAPVLSALHTLGVIRALAENYAWDARRAGHMIRNLKPRAVVGLGADTINGLVGQGDDVAGLLSGVDFVWARHDALGVLAEAGVTALPLVPIGPALAIGVPGVGAVVNTDEWAVETVDGEFVVSTVGDRRARLSGVTSGIRGRVGSRVDVGTIVEFEL</sequence>
<keyword evidence="2" id="KW-1185">Reference proteome</keyword>
<evidence type="ECO:0000313" key="2">
    <source>
        <dbReference type="Proteomes" id="UP000467249"/>
    </source>
</evidence>
<accession>A0A6N4W5V9</accession>